<protein>
    <submittedName>
        <fullName evidence="1">Uncharacterized protein</fullName>
    </submittedName>
</protein>
<organism evidence="1">
    <name type="scientific">Arundo donax</name>
    <name type="common">Giant reed</name>
    <name type="synonym">Donax arundinaceus</name>
    <dbReference type="NCBI Taxonomy" id="35708"/>
    <lineage>
        <taxon>Eukaryota</taxon>
        <taxon>Viridiplantae</taxon>
        <taxon>Streptophyta</taxon>
        <taxon>Embryophyta</taxon>
        <taxon>Tracheophyta</taxon>
        <taxon>Spermatophyta</taxon>
        <taxon>Magnoliopsida</taxon>
        <taxon>Liliopsida</taxon>
        <taxon>Poales</taxon>
        <taxon>Poaceae</taxon>
        <taxon>PACMAD clade</taxon>
        <taxon>Arundinoideae</taxon>
        <taxon>Arundineae</taxon>
        <taxon>Arundo</taxon>
    </lineage>
</organism>
<accession>A0A0A8YS61</accession>
<dbReference type="AlphaFoldDB" id="A0A0A8YS61"/>
<proteinExistence type="predicted"/>
<dbReference type="EMBL" id="GBRH01268141">
    <property type="protein sequence ID" value="JAD29754.1"/>
    <property type="molecule type" value="Transcribed_RNA"/>
</dbReference>
<reference evidence="1" key="2">
    <citation type="journal article" date="2015" name="Data Brief">
        <title>Shoot transcriptome of the giant reed, Arundo donax.</title>
        <authorList>
            <person name="Barrero R.A."/>
            <person name="Guerrero F.D."/>
            <person name="Moolhuijzen P."/>
            <person name="Goolsby J.A."/>
            <person name="Tidwell J."/>
            <person name="Bellgard S.E."/>
            <person name="Bellgard M.I."/>
        </authorList>
    </citation>
    <scope>NUCLEOTIDE SEQUENCE</scope>
    <source>
        <tissue evidence="1">Shoot tissue taken approximately 20 cm above the soil surface</tissue>
    </source>
</reference>
<name>A0A0A8YS61_ARUDO</name>
<evidence type="ECO:0000313" key="1">
    <source>
        <dbReference type="EMBL" id="JAD29754.1"/>
    </source>
</evidence>
<sequence>MCNQMIRSPYPAISMSLPSDRQLPVAALHKRGEDGATPGLTHLLFLLVDCHTV</sequence>
<reference evidence="1" key="1">
    <citation type="submission" date="2014-09" db="EMBL/GenBank/DDBJ databases">
        <authorList>
            <person name="Magalhaes I.L.F."/>
            <person name="Oliveira U."/>
            <person name="Santos F.R."/>
            <person name="Vidigal T.H.D.A."/>
            <person name="Brescovit A.D."/>
            <person name="Santos A.J."/>
        </authorList>
    </citation>
    <scope>NUCLEOTIDE SEQUENCE</scope>
    <source>
        <tissue evidence="1">Shoot tissue taken approximately 20 cm above the soil surface</tissue>
    </source>
</reference>